<sequence>MTFTWRRGAAYSLILRERKVREALRNPIEVLSSLTEKSKNESYRFQRLYRNLYNPEFYWFAYKNIYANTGSMTAGANGTTIDGMSDERIKGIIDTLRDKSYQPKPARRAYIAKKNSNKKRPLGIQSGNDKLVQEVVKMILESIYEPVFKKTSHGFRPNKSCQTALQQIQSTFTGANWFVEGDIHACFDSFSHHTIIALLRKRINDETFIQLIWKFLKAGYMEQWTFNRTYSGVPQGSGVSPVLANVYLHELDKFMEEYAQTFNQGKKRKMNPEYNKAMKRASYFRRKGREKWTDLSPEERMGRAKRLKALEALERQVTPALPLDDSYKRIQYVRYADDFIIGVIGNKKDAEQIKSDVGKFLMDKLDLEMSDTKTKVTHTGDRARFLGYDITVSRSQDLKKSSVGYKMRSHVGVVKLLVPREKWVGKLLEYNAVKIKINENGKERFVALHRGKLVNQSDIEILARYNAEVRGLYNYYSIANDSYKIGIFANVMKYSMYKTFACKYKTNVHEIKRRYCVGDVFTVAYDTKAGRKTTTFYRDGFKRKEKATKFDNVSELSQYSRYAKTNTLKQRVERHTCELCNKECRNLEIHQVKKLKDLKGNSEWVLLMRKRRRKTLVVCPDCHQLIHS</sequence>
<dbReference type="GO" id="GO:0003964">
    <property type="term" value="F:RNA-directed DNA polymerase activity"/>
    <property type="evidence" value="ECO:0007669"/>
    <property type="project" value="UniProtKB-KW"/>
</dbReference>
<dbReference type="InterPro" id="IPR051083">
    <property type="entry name" value="GrpII_Intron_Splice-Mob/Def"/>
</dbReference>
<evidence type="ECO:0000313" key="2">
    <source>
        <dbReference type="EMBL" id="SUQ15812.1"/>
    </source>
</evidence>
<dbReference type="InterPro" id="IPR043502">
    <property type="entry name" value="DNA/RNA_pol_sf"/>
</dbReference>
<gene>
    <name evidence="2" type="ORF">SAMN05216529_11673</name>
</gene>
<dbReference type="InterPro" id="IPR024937">
    <property type="entry name" value="Domain_X"/>
</dbReference>
<dbReference type="EMBL" id="UHJJ01000016">
    <property type="protein sequence ID" value="SUQ15812.1"/>
    <property type="molecule type" value="Genomic_DNA"/>
</dbReference>
<dbReference type="PANTHER" id="PTHR34047">
    <property type="entry name" value="NUCLEAR INTRON MATURASE 1, MITOCHONDRIAL-RELATED"/>
    <property type="match status" value="1"/>
</dbReference>
<dbReference type="CDD" id="cd01651">
    <property type="entry name" value="RT_G2_intron"/>
    <property type="match status" value="1"/>
</dbReference>
<dbReference type="GO" id="GO:0006397">
    <property type="term" value="P:mRNA processing"/>
    <property type="evidence" value="ECO:0007669"/>
    <property type="project" value="InterPro"/>
</dbReference>
<accession>A0A315ZSF4</accession>
<dbReference type="OrthoDB" id="9788687at2"/>
<dbReference type="AlphaFoldDB" id="A0A315ZSF4"/>
<proteinExistence type="predicted"/>
<name>A0A315ZSF4_9FIRM</name>
<organism evidence="2 3">
    <name type="scientific">Faecalicatena contorta</name>
    <dbReference type="NCBI Taxonomy" id="39482"/>
    <lineage>
        <taxon>Bacteria</taxon>
        <taxon>Bacillati</taxon>
        <taxon>Bacillota</taxon>
        <taxon>Clostridia</taxon>
        <taxon>Lachnospirales</taxon>
        <taxon>Lachnospiraceae</taxon>
        <taxon>Faecalicatena</taxon>
    </lineage>
</organism>
<keyword evidence="2" id="KW-0695">RNA-directed DNA polymerase</keyword>
<evidence type="ECO:0000259" key="1">
    <source>
        <dbReference type="PROSITE" id="PS50878"/>
    </source>
</evidence>
<reference evidence="3" key="1">
    <citation type="submission" date="2017-07" db="EMBL/GenBank/DDBJ databases">
        <authorList>
            <person name="Varghese N."/>
            <person name="Submissions S."/>
        </authorList>
    </citation>
    <scope>NUCLEOTIDE SEQUENCE [LARGE SCALE GENOMIC DNA]</scope>
    <source>
        <strain evidence="3">NLAE-zl-C134</strain>
    </source>
</reference>
<dbReference type="SUPFAM" id="SSF56672">
    <property type="entry name" value="DNA/RNA polymerases"/>
    <property type="match status" value="1"/>
</dbReference>
<keyword evidence="2" id="KW-0548">Nucleotidyltransferase</keyword>
<dbReference type="Pfam" id="PF00078">
    <property type="entry name" value="RVT_1"/>
    <property type="match status" value="1"/>
</dbReference>
<dbReference type="PANTHER" id="PTHR34047:SF8">
    <property type="entry name" value="PROTEIN YKFC"/>
    <property type="match status" value="1"/>
</dbReference>
<feature type="domain" description="Reverse transcriptase" evidence="1">
    <location>
        <begin position="92"/>
        <end position="390"/>
    </location>
</feature>
<protein>
    <submittedName>
        <fullName evidence="2">Group II intron reverse transcriptase/maturase</fullName>
    </submittedName>
</protein>
<dbReference type="Proteomes" id="UP000254051">
    <property type="component" value="Unassembled WGS sequence"/>
</dbReference>
<dbReference type="Pfam" id="PF01348">
    <property type="entry name" value="Intron_maturas2"/>
    <property type="match status" value="1"/>
</dbReference>
<evidence type="ECO:0000313" key="3">
    <source>
        <dbReference type="Proteomes" id="UP000254051"/>
    </source>
</evidence>
<dbReference type="PROSITE" id="PS50878">
    <property type="entry name" value="RT_POL"/>
    <property type="match status" value="1"/>
</dbReference>
<keyword evidence="2" id="KW-0808">Transferase</keyword>
<dbReference type="InterPro" id="IPR000477">
    <property type="entry name" value="RT_dom"/>
</dbReference>
<keyword evidence="3" id="KW-1185">Reference proteome</keyword>
<dbReference type="Pfam" id="PF21368">
    <property type="entry name" value="AI2M-like_HNH"/>
    <property type="match status" value="1"/>
</dbReference>
<dbReference type="InterPro" id="IPR049030">
    <property type="entry name" value="AI2M-like_HNH"/>
</dbReference>